<keyword evidence="11" id="KW-1185">Reference proteome</keyword>
<evidence type="ECO:0000256" key="7">
    <source>
        <dbReference type="ARBA" id="ARBA00022840"/>
    </source>
</evidence>
<dbReference type="InterPro" id="IPR003661">
    <property type="entry name" value="HisK_dim/P_dom"/>
</dbReference>
<dbReference type="SUPFAM" id="SSF55874">
    <property type="entry name" value="ATPase domain of HSP90 chaperone/DNA topoisomerase II/histidine kinase"/>
    <property type="match status" value="1"/>
</dbReference>
<evidence type="ECO:0000256" key="1">
    <source>
        <dbReference type="ARBA" id="ARBA00000085"/>
    </source>
</evidence>
<protein>
    <recommendedName>
        <fullName evidence="2">histidine kinase</fullName>
        <ecNumber evidence="2">2.7.13.3</ecNumber>
    </recommendedName>
</protein>
<dbReference type="GO" id="GO:0016301">
    <property type="term" value="F:kinase activity"/>
    <property type="evidence" value="ECO:0007669"/>
    <property type="project" value="UniProtKB-KW"/>
</dbReference>
<dbReference type="Pfam" id="PF00512">
    <property type="entry name" value="HisKA"/>
    <property type="match status" value="1"/>
</dbReference>
<reference evidence="10" key="1">
    <citation type="submission" date="2022-08" db="EMBL/GenBank/DDBJ databases">
        <title>Reclassification of Massilia species as members of the genera Telluria, Duganella, Pseudoduganella, Mokoshia gen. nov. and Zemynaea gen. nov. using orthogonal and non-orthogonal genome-based approaches.</title>
        <authorList>
            <person name="Bowman J.P."/>
        </authorList>
    </citation>
    <scope>NUCLEOTIDE SEQUENCE</scope>
    <source>
        <strain evidence="10">LMG 11547</strain>
    </source>
</reference>
<name>A0ABT2C3S4_9BURK</name>
<comment type="caution">
    <text evidence="10">The sequence shown here is derived from an EMBL/GenBank/DDBJ whole genome shotgun (WGS) entry which is preliminary data.</text>
</comment>
<dbReference type="Proteomes" id="UP001165263">
    <property type="component" value="Unassembled WGS sequence"/>
</dbReference>
<gene>
    <name evidence="10" type="ORF">NX786_21180</name>
</gene>
<dbReference type="Gene3D" id="1.10.287.130">
    <property type="match status" value="1"/>
</dbReference>
<dbReference type="SMART" id="SM00388">
    <property type="entry name" value="HisKA"/>
    <property type="match status" value="1"/>
</dbReference>
<dbReference type="InterPro" id="IPR004358">
    <property type="entry name" value="Sig_transdc_His_kin-like_C"/>
</dbReference>
<evidence type="ECO:0000256" key="5">
    <source>
        <dbReference type="ARBA" id="ARBA00022741"/>
    </source>
</evidence>
<evidence type="ECO:0000256" key="4">
    <source>
        <dbReference type="ARBA" id="ARBA00022679"/>
    </source>
</evidence>
<dbReference type="RefSeq" id="WP_259450893.1">
    <property type="nucleotide sequence ID" value="NZ_CP119520.1"/>
</dbReference>
<dbReference type="InterPro" id="IPR005467">
    <property type="entry name" value="His_kinase_dom"/>
</dbReference>
<keyword evidence="3" id="KW-0597">Phosphoprotein</keyword>
<sequence>MNRTTVPTDPACAPPDAGAAASEPQIDACRRAWHLLCDAGMPTLTDVPLLTAHPALADALQDAFNAGRLPGALIEAEIRRALLDGPCDATLLAAVLLAAVALERFHGGRRAMRLAEACAVRARHDDARAVAGAVLRAHATLVLSRCAPLREAALLQAEACRLEAGRPDTVARNAVLWTGVRLLCGAPLAELLHYADAVRQSVPFGNVSVATSQLDSRLALYRALADGPRTPYVPAVPADAMQFGCWLGCLQAAWLRGETGAARAALAAARQLVTPVTPPCELLTYHLFGALTLARVEHVPGTTAALRAHRRALQAWARRAPDVAGAMALLAQAAEQDAAGAGRALTAYERAAAQAQTVGQAWIAALAWEGAAGLCARGGLAGALPGYRKLALDTWRDWGAHGRVRDLMQAWDATPATPDHDQQTRAARAGTVGELGITIAHEVNQPLAAILLHAAAARRWLRRGQPDTTRALEALEQISACGRQAGDIVRSVRGLARREGEAASMFALDTAVGEVAQLLRALMVRQNVHLETRLLLPERQIHASRAQIQQVLINLLLNAIEALAGVSDRPRRIVLESVPAGPALVELRVRDNGPGIAAADRERIFDALYSTKPHGTGVGLSISRAIVEAHGGRIECTAAEPHGALFRVVLPVRSAAGITPSTESRNHA</sequence>
<dbReference type="PRINTS" id="PR00344">
    <property type="entry name" value="BCTRLSENSOR"/>
</dbReference>
<organism evidence="10 11">
    <name type="scientific">Telluria mixta</name>
    <dbReference type="NCBI Taxonomy" id="34071"/>
    <lineage>
        <taxon>Bacteria</taxon>
        <taxon>Pseudomonadati</taxon>
        <taxon>Pseudomonadota</taxon>
        <taxon>Betaproteobacteria</taxon>
        <taxon>Burkholderiales</taxon>
        <taxon>Oxalobacteraceae</taxon>
        <taxon>Telluria group</taxon>
        <taxon>Telluria</taxon>
    </lineage>
</organism>
<keyword evidence="8" id="KW-0902">Two-component regulatory system</keyword>
<dbReference type="InterPro" id="IPR036097">
    <property type="entry name" value="HisK_dim/P_sf"/>
</dbReference>
<keyword evidence="4" id="KW-0808">Transferase</keyword>
<dbReference type="InterPro" id="IPR036890">
    <property type="entry name" value="HATPase_C_sf"/>
</dbReference>
<dbReference type="Pfam" id="PF02518">
    <property type="entry name" value="HATPase_c"/>
    <property type="match status" value="1"/>
</dbReference>
<dbReference type="PANTHER" id="PTHR43065:SF10">
    <property type="entry name" value="PEROXIDE STRESS-ACTIVATED HISTIDINE KINASE MAK3"/>
    <property type="match status" value="1"/>
</dbReference>
<keyword evidence="5" id="KW-0547">Nucleotide-binding</keyword>
<dbReference type="InterPro" id="IPR003594">
    <property type="entry name" value="HATPase_dom"/>
</dbReference>
<evidence type="ECO:0000256" key="3">
    <source>
        <dbReference type="ARBA" id="ARBA00022553"/>
    </source>
</evidence>
<dbReference type="PANTHER" id="PTHR43065">
    <property type="entry name" value="SENSOR HISTIDINE KINASE"/>
    <property type="match status" value="1"/>
</dbReference>
<dbReference type="EMBL" id="JANUHC010000008">
    <property type="protein sequence ID" value="MCS0631847.1"/>
    <property type="molecule type" value="Genomic_DNA"/>
</dbReference>
<dbReference type="Gene3D" id="3.30.565.10">
    <property type="entry name" value="Histidine kinase-like ATPase, C-terminal domain"/>
    <property type="match status" value="1"/>
</dbReference>
<keyword evidence="6 10" id="KW-0418">Kinase</keyword>
<evidence type="ECO:0000313" key="11">
    <source>
        <dbReference type="Proteomes" id="UP001165263"/>
    </source>
</evidence>
<keyword evidence="7" id="KW-0067">ATP-binding</keyword>
<evidence type="ECO:0000259" key="9">
    <source>
        <dbReference type="PROSITE" id="PS50109"/>
    </source>
</evidence>
<dbReference type="EC" id="2.7.13.3" evidence="2"/>
<accession>A0ABT2C3S4</accession>
<evidence type="ECO:0000256" key="8">
    <source>
        <dbReference type="ARBA" id="ARBA00023012"/>
    </source>
</evidence>
<dbReference type="SUPFAM" id="SSF47384">
    <property type="entry name" value="Homodimeric domain of signal transducing histidine kinase"/>
    <property type="match status" value="1"/>
</dbReference>
<evidence type="ECO:0000313" key="10">
    <source>
        <dbReference type="EMBL" id="MCS0631847.1"/>
    </source>
</evidence>
<proteinExistence type="predicted"/>
<comment type="catalytic activity">
    <reaction evidence="1">
        <text>ATP + protein L-histidine = ADP + protein N-phospho-L-histidine.</text>
        <dbReference type="EC" id="2.7.13.3"/>
    </reaction>
</comment>
<dbReference type="PROSITE" id="PS50109">
    <property type="entry name" value="HIS_KIN"/>
    <property type="match status" value="1"/>
</dbReference>
<evidence type="ECO:0000256" key="6">
    <source>
        <dbReference type="ARBA" id="ARBA00022777"/>
    </source>
</evidence>
<feature type="domain" description="Histidine kinase" evidence="9">
    <location>
        <begin position="438"/>
        <end position="654"/>
    </location>
</feature>
<evidence type="ECO:0000256" key="2">
    <source>
        <dbReference type="ARBA" id="ARBA00012438"/>
    </source>
</evidence>
<dbReference type="SMART" id="SM00387">
    <property type="entry name" value="HATPase_c"/>
    <property type="match status" value="1"/>
</dbReference>